<evidence type="ECO:0000313" key="6">
    <source>
        <dbReference type="Proteomes" id="UP000057158"/>
    </source>
</evidence>
<reference evidence="5 6" key="1">
    <citation type="submission" date="2015-07" db="EMBL/GenBank/DDBJ databases">
        <title>Isolation and Genomic Characterization of a Novel Halophilic Metal-Reducing Deltaproteobacterium from the Deep Subsurface.</title>
        <authorList>
            <person name="Badalamenti J.P."/>
            <person name="Summers Z.M."/>
            <person name="Gralnick J.A."/>
            <person name="Bond D.R."/>
        </authorList>
    </citation>
    <scope>NUCLEOTIDE SEQUENCE [LARGE SCALE GENOMIC DNA]</scope>
    <source>
        <strain evidence="5 6">WTL</strain>
    </source>
</reference>
<dbReference type="RefSeq" id="WP_053551402.1">
    <property type="nucleotide sequence ID" value="NZ_CP010802.1"/>
</dbReference>
<dbReference type="Pfam" id="PF22624">
    <property type="entry name" value="AASDHPPT_N"/>
    <property type="match status" value="1"/>
</dbReference>
<sequence>MPPIISPWTAPPETIALAAGEVHLWRACLDVPDSTFASLQTLLDPSEAARAARLLDPVKARRFTVGRALLRQILSLYLDADPAGLVFGSGINGKPFLAGEGGRALSFNLSHSGPWALFAVTCGMEVGVDIEEIDPALDFERLAAQFFTPGENALLGEVSPARRRRAFYRMWTRKEAWLKGMGWGFSVPSRDVGLLERASGEDAAWRVRSFPVGRGYLGALAVGGEVGVVRRWEWPL</sequence>
<dbReference type="AlphaFoldDB" id="A0A0M5ILE7"/>
<dbReference type="InterPro" id="IPR050559">
    <property type="entry name" value="P-Pant_transferase_sf"/>
</dbReference>
<dbReference type="EMBL" id="CP010802">
    <property type="protein sequence ID" value="ALC17394.1"/>
    <property type="molecule type" value="Genomic_DNA"/>
</dbReference>
<dbReference type="PANTHER" id="PTHR12215">
    <property type="entry name" value="PHOSPHOPANTETHEINE TRANSFERASE"/>
    <property type="match status" value="1"/>
</dbReference>
<dbReference type="GO" id="GO:0019878">
    <property type="term" value="P:lysine biosynthetic process via aminoadipic acid"/>
    <property type="evidence" value="ECO:0007669"/>
    <property type="project" value="TreeGrafter"/>
</dbReference>
<dbReference type="SUPFAM" id="SSF56214">
    <property type="entry name" value="4'-phosphopantetheinyl transferase"/>
    <property type="match status" value="2"/>
</dbReference>
<evidence type="ECO:0000259" key="4">
    <source>
        <dbReference type="Pfam" id="PF22624"/>
    </source>
</evidence>
<keyword evidence="6" id="KW-1185">Reference proteome</keyword>
<dbReference type="InterPro" id="IPR055066">
    <property type="entry name" value="AASDHPPT_N"/>
</dbReference>
<dbReference type="PANTHER" id="PTHR12215:SF10">
    <property type="entry name" value="L-AMINOADIPATE-SEMIALDEHYDE DEHYDROGENASE-PHOSPHOPANTETHEINYL TRANSFERASE"/>
    <property type="match status" value="1"/>
</dbReference>
<dbReference type="InterPro" id="IPR008278">
    <property type="entry name" value="4-PPantetheinyl_Trfase_dom"/>
</dbReference>
<accession>A0A0M5ILE7</accession>
<dbReference type="Proteomes" id="UP000057158">
    <property type="component" value="Chromosome"/>
</dbReference>
<comment type="similarity">
    <text evidence="1">Belongs to the P-Pant transferase superfamily. Gsp/Sfp/HetI/AcpT family.</text>
</comment>
<dbReference type="InterPro" id="IPR037143">
    <property type="entry name" value="4-PPantetheinyl_Trfase_dom_sf"/>
</dbReference>
<organism evidence="5 6">
    <name type="scientific">Desulfuromonas soudanensis</name>
    <dbReference type="NCBI Taxonomy" id="1603606"/>
    <lineage>
        <taxon>Bacteria</taxon>
        <taxon>Pseudomonadati</taxon>
        <taxon>Thermodesulfobacteriota</taxon>
        <taxon>Desulfuromonadia</taxon>
        <taxon>Desulfuromonadales</taxon>
        <taxon>Desulfuromonadaceae</taxon>
        <taxon>Desulfuromonas</taxon>
    </lineage>
</organism>
<dbReference type="OrthoDB" id="9808281at2"/>
<dbReference type="GO" id="GO:0005829">
    <property type="term" value="C:cytosol"/>
    <property type="evidence" value="ECO:0007669"/>
    <property type="project" value="TreeGrafter"/>
</dbReference>
<gene>
    <name evidence="5" type="ORF">DSOUD_2642</name>
</gene>
<dbReference type="Pfam" id="PF01648">
    <property type="entry name" value="ACPS"/>
    <property type="match status" value="1"/>
</dbReference>
<evidence type="ECO:0000256" key="2">
    <source>
        <dbReference type="ARBA" id="ARBA00022679"/>
    </source>
</evidence>
<dbReference type="GO" id="GO:0000287">
    <property type="term" value="F:magnesium ion binding"/>
    <property type="evidence" value="ECO:0007669"/>
    <property type="project" value="InterPro"/>
</dbReference>
<evidence type="ECO:0000256" key="1">
    <source>
        <dbReference type="ARBA" id="ARBA00010990"/>
    </source>
</evidence>
<dbReference type="PATRIC" id="fig|1603606.3.peg.2874"/>
<proteinExistence type="inferred from homology"/>
<name>A0A0M5ILE7_9BACT</name>
<dbReference type="GO" id="GO:0008897">
    <property type="term" value="F:holo-[acyl-carrier-protein] synthase activity"/>
    <property type="evidence" value="ECO:0007669"/>
    <property type="project" value="InterPro"/>
</dbReference>
<feature type="domain" description="4'-phosphopantetheinyl transferase" evidence="3">
    <location>
        <begin position="126"/>
        <end position="197"/>
    </location>
</feature>
<dbReference type="STRING" id="1603606.DSOUD_2642"/>
<dbReference type="KEGG" id="des:DSOUD_2642"/>
<keyword evidence="2 5" id="KW-0808">Transferase</keyword>
<evidence type="ECO:0000259" key="3">
    <source>
        <dbReference type="Pfam" id="PF01648"/>
    </source>
</evidence>
<protein>
    <submittedName>
        <fullName evidence="5">Phosphopantetheinyl transferase</fullName>
    </submittedName>
</protein>
<evidence type="ECO:0000313" key="5">
    <source>
        <dbReference type="EMBL" id="ALC17394.1"/>
    </source>
</evidence>
<feature type="domain" description="4'-phosphopantetheinyl transferase N-terminal" evidence="4">
    <location>
        <begin position="34"/>
        <end position="120"/>
    </location>
</feature>
<dbReference type="Gene3D" id="3.90.470.20">
    <property type="entry name" value="4'-phosphopantetheinyl transferase domain"/>
    <property type="match status" value="2"/>
</dbReference>